<dbReference type="InterPro" id="IPR002105">
    <property type="entry name" value="Dockerin_1_rpt"/>
</dbReference>
<organism evidence="1 2">
    <name type="scientific">Novipirellula galeiformis</name>
    <dbReference type="NCBI Taxonomy" id="2528004"/>
    <lineage>
        <taxon>Bacteria</taxon>
        <taxon>Pseudomonadati</taxon>
        <taxon>Planctomycetota</taxon>
        <taxon>Planctomycetia</taxon>
        <taxon>Pirellulales</taxon>
        <taxon>Pirellulaceae</taxon>
        <taxon>Novipirellula</taxon>
    </lineage>
</organism>
<dbReference type="InterPro" id="IPR024079">
    <property type="entry name" value="MetalloPept_cat_dom_sf"/>
</dbReference>
<dbReference type="Gene3D" id="3.40.390.10">
    <property type="entry name" value="Collagenase (Catalytic Domain)"/>
    <property type="match status" value="1"/>
</dbReference>
<dbReference type="SUPFAM" id="SSF49299">
    <property type="entry name" value="PKD domain"/>
    <property type="match status" value="1"/>
</dbReference>
<protein>
    <submittedName>
        <fullName evidence="1">Dockerin type I repeat protein</fullName>
    </submittedName>
</protein>
<accession>A0A5C6BEB3</accession>
<dbReference type="GO" id="GO:0000272">
    <property type="term" value="P:polysaccharide catabolic process"/>
    <property type="evidence" value="ECO:0007669"/>
    <property type="project" value="InterPro"/>
</dbReference>
<dbReference type="AlphaFoldDB" id="A0A5C6BEB3"/>
<dbReference type="GO" id="GO:0008237">
    <property type="term" value="F:metallopeptidase activity"/>
    <property type="evidence" value="ECO:0007669"/>
    <property type="project" value="InterPro"/>
</dbReference>
<evidence type="ECO:0000313" key="1">
    <source>
        <dbReference type="EMBL" id="TWU10072.1"/>
    </source>
</evidence>
<proteinExistence type="predicted"/>
<comment type="caution">
    <text evidence="1">The sequence shown here is derived from an EMBL/GenBank/DDBJ whole genome shotgun (WGS) entry which is preliminary data.</text>
</comment>
<dbReference type="SUPFAM" id="SSF55486">
    <property type="entry name" value="Metalloproteases ('zincins'), catalytic domain"/>
    <property type="match status" value="1"/>
</dbReference>
<dbReference type="InterPro" id="IPR035986">
    <property type="entry name" value="PKD_dom_sf"/>
</dbReference>
<dbReference type="Pfam" id="PF00404">
    <property type="entry name" value="Dockerin_1"/>
    <property type="match status" value="1"/>
</dbReference>
<dbReference type="InterPro" id="IPR013783">
    <property type="entry name" value="Ig-like_fold"/>
</dbReference>
<dbReference type="Gene3D" id="2.60.40.10">
    <property type="entry name" value="Immunoglobulins"/>
    <property type="match status" value="1"/>
</dbReference>
<dbReference type="InterPro" id="IPR038081">
    <property type="entry name" value="CalX-like_sf"/>
</dbReference>
<sequence length="894" mass="94678">MGWNQTFLIRAWLFNRPVVDTIIKTAACLSSVIASKTLMLNTSALALLARIASSLVPSGPGRRQRKPANPASRTIRYETLEVRRLLVSEGEPFEIVHHVDTTGLLGNVSAQVRWGDGTQTSAAIDAQPTRGNVKIRFDYSLDTSGFFSGVNESRRVLLQMAADTIVASLADDLDAIRPNAAGKLEWIANFTNPTTGISTLNSDGTPRDGVAQNLQVNANEIVIFAGARDLPGFERGRGGPGGYAFPNPGQLTPQEFANITAFRDAVQFRGETGAAASPATDFGPWGGSIAFDNNSTQWFFNKNIDGIQPGQTDFITVAMHELTHVLGFGNAGINKSWATFASASEFNGPAANEAYVGSGNPPLNQSAHWADSILTLDQQLTLMRATLSNNERQTITPLDVAALDDIGWTVVDSTVTVSANHVYGDDGIFPVEMVLTGSIFGELVVPVTNASVTNVKPSLTVAANQAVVAKSPLSISNIGSISDPGFRVNNTGQATDEAFDFSINWGDGSGLDSGVATIDQVGNASRPTLASFDGLHTFENAGNFIVTLRVDDRDGGVTEESFTVTVTSPPTLTLALDKTSIVENEGSEAAKLTITRSGPVSNRPLTVQLTSSDTSEATVPDTATIPAGATSVNVIVAAVDDALLDGTQSIELSATGGGVDPAAVDLIVKDHETLEARFTAASVNEGTPRAVQLRLTRSNSDTAEPLSVRVSGGDARELGFDGDLTIAANQTTALIDLMPIQDNDPEPTLSLSYSFSATGYVSDSASIDLVDDEAPFFQNPVIPFDVDGNQRVTASDALAIINELQFRVGSTILDPEKEQPDGGVFYDVNGDYLLTAFDALLVINELSRQTSGQGESIQPTEHIGHFSTPIHIDGKIRDTEVERSLTSEIAGLLF</sequence>
<dbReference type="Gene3D" id="2.60.40.2030">
    <property type="match status" value="1"/>
</dbReference>
<dbReference type="SUPFAM" id="SSF141072">
    <property type="entry name" value="CalX-like"/>
    <property type="match status" value="2"/>
</dbReference>
<gene>
    <name evidence="1" type="ORF">Pla52o_57760</name>
</gene>
<keyword evidence="2" id="KW-1185">Reference proteome</keyword>
<name>A0A5C6BEB3_9BACT</name>
<evidence type="ECO:0000313" key="2">
    <source>
        <dbReference type="Proteomes" id="UP000316304"/>
    </source>
</evidence>
<dbReference type="EMBL" id="SJPT01000021">
    <property type="protein sequence ID" value="TWU10072.1"/>
    <property type="molecule type" value="Genomic_DNA"/>
</dbReference>
<reference evidence="1 2" key="1">
    <citation type="submission" date="2019-02" db="EMBL/GenBank/DDBJ databases">
        <title>Deep-cultivation of Planctomycetes and their phenomic and genomic characterization uncovers novel biology.</title>
        <authorList>
            <person name="Wiegand S."/>
            <person name="Jogler M."/>
            <person name="Boedeker C."/>
            <person name="Pinto D."/>
            <person name="Vollmers J."/>
            <person name="Rivas-Marin E."/>
            <person name="Kohn T."/>
            <person name="Peeters S.H."/>
            <person name="Heuer A."/>
            <person name="Rast P."/>
            <person name="Oberbeckmann S."/>
            <person name="Bunk B."/>
            <person name="Jeske O."/>
            <person name="Meyerdierks A."/>
            <person name="Storesund J.E."/>
            <person name="Kallscheuer N."/>
            <person name="Luecker S."/>
            <person name="Lage O.M."/>
            <person name="Pohl T."/>
            <person name="Merkel B.J."/>
            <person name="Hornburger P."/>
            <person name="Mueller R.-W."/>
            <person name="Bruemmer F."/>
            <person name="Labrenz M."/>
            <person name="Spormann A.M."/>
            <person name="Op Den Camp H."/>
            <person name="Overmann J."/>
            <person name="Amann R."/>
            <person name="Jetten M.S.M."/>
            <person name="Mascher T."/>
            <person name="Medema M.H."/>
            <person name="Devos D.P."/>
            <person name="Kaster A.-K."/>
            <person name="Ovreas L."/>
            <person name="Rohde M."/>
            <person name="Galperin M.Y."/>
            <person name="Jogler C."/>
        </authorList>
    </citation>
    <scope>NUCLEOTIDE SEQUENCE [LARGE SCALE GENOMIC DNA]</scope>
    <source>
        <strain evidence="1 2">Pla52o</strain>
    </source>
</reference>
<dbReference type="Proteomes" id="UP000316304">
    <property type="component" value="Unassembled WGS sequence"/>
</dbReference>
<dbReference type="GO" id="GO:0004553">
    <property type="term" value="F:hydrolase activity, hydrolyzing O-glycosyl compounds"/>
    <property type="evidence" value="ECO:0007669"/>
    <property type="project" value="InterPro"/>
</dbReference>